<evidence type="ECO:0000313" key="1">
    <source>
        <dbReference type="EMBL" id="PUA34226.1"/>
    </source>
</evidence>
<name>A0A2R7Y9Q5_9ARCH</name>
<gene>
    <name evidence="1" type="ORF">B9J98_01145</name>
</gene>
<protein>
    <submittedName>
        <fullName evidence="1">Uncharacterized protein</fullName>
    </submittedName>
</protein>
<accession>A0A2R7Y9Q5</accession>
<sequence>MSGIKILRVDLDKELAKDLETVRTHISLQNDSEFIRYPIREKARETQSMDASRDASDEGELYYVVDYDIPRDPTIRSRFYRAIRRWLAENRRGFYTWRSTQSVIITDDSEYAQVVFEAAARVSGKARIYIAIPVTKVFAASRDAFMLKPVTKP</sequence>
<organism evidence="1 2">
    <name type="scientific">Candidatus Terraquivivens tikiterensis</name>
    <dbReference type="NCBI Taxonomy" id="1980982"/>
    <lineage>
        <taxon>Archaea</taxon>
        <taxon>Nitrososphaerota</taxon>
        <taxon>Candidatus Wolframiiraptoraceae</taxon>
        <taxon>Candidatus Terraquivivens</taxon>
    </lineage>
</organism>
<comment type="caution">
    <text evidence="1">The sequence shown here is derived from an EMBL/GenBank/DDBJ whole genome shotgun (WGS) entry which is preliminary data.</text>
</comment>
<dbReference type="Proteomes" id="UP000244066">
    <property type="component" value="Unassembled WGS sequence"/>
</dbReference>
<reference evidence="1 2" key="1">
    <citation type="submission" date="2017-04" db="EMBL/GenBank/DDBJ databases">
        <title>Draft Aigarchaeota genome from a New Zealand hot spring.</title>
        <authorList>
            <person name="Reysenbach A.-L."/>
            <person name="Donaho J.A."/>
            <person name="Gerhart J."/>
            <person name="Kelley J.F."/>
            <person name="Kouba K."/>
            <person name="Podar M."/>
            <person name="Stott M."/>
        </authorList>
    </citation>
    <scope>NUCLEOTIDE SEQUENCE [LARGE SCALE GENOMIC DNA]</scope>
    <source>
        <strain evidence="1">NZ13_MG1</strain>
    </source>
</reference>
<dbReference type="EMBL" id="NDWU01000002">
    <property type="protein sequence ID" value="PUA34226.1"/>
    <property type="molecule type" value="Genomic_DNA"/>
</dbReference>
<proteinExistence type="predicted"/>
<dbReference type="AlphaFoldDB" id="A0A2R7Y9Q5"/>
<evidence type="ECO:0000313" key="2">
    <source>
        <dbReference type="Proteomes" id="UP000244066"/>
    </source>
</evidence>